<dbReference type="Proteomes" id="UP000727407">
    <property type="component" value="Unassembled WGS sequence"/>
</dbReference>
<name>A0A8J4U986_CLAMG</name>
<sequence>MIEYTGYPFLNLRRVVTKVSVKAAVLNSAGVLRAKPAQGHHLENSACREKLGGKLLE</sequence>
<gene>
    <name evidence="1" type="primary">rnhB</name>
    <name evidence="1" type="ORF">DAT39_017040</name>
</gene>
<dbReference type="EMBL" id="QNUK01000444">
    <property type="protein sequence ID" value="KAF5893244.1"/>
    <property type="molecule type" value="Genomic_DNA"/>
</dbReference>
<keyword evidence="2" id="KW-1185">Reference proteome</keyword>
<evidence type="ECO:0000313" key="1">
    <source>
        <dbReference type="EMBL" id="KAF5893244.1"/>
    </source>
</evidence>
<accession>A0A8J4U986</accession>
<organism evidence="1 2">
    <name type="scientific">Clarias magur</name>
    <name type="common">Asian catfish</name>
    <name type="synonym">Macropteronotus magur</name>
    <dbReference type="NCBI Taxonomy" id="1594786"/>
    <lineage>
        <taxon>Eukaryota</taxon>
        <taxon>Metazoa</taxon>
        <taxon>Chordata</taxon>
        <taxon>Craniata</taxon>
        <taxon>Vertebrata</taxon>
        <taxon>Euteleostomi</taxon>
        <taxon>Actinopterygii</taxon>
        <taxon>Neopterygii</taxon>
        <taxon>Teleostei</taxon>
        <taxon>Ostariophysi</taxon>
        <taxon>Siluriformes</taxon>
        <taxon>Clariidae</taxon>
        <taxon>Clarias</taxon>
    </lineage>
</organism>
<reference evidence="1" key="1">
    <citation type="submission" date="2020-07" db="EMBL/GenBank/DDBJ databases">
        <title>Clarias magur genome sequencing, assembly and annotation.</title>
        <authorList>
            <person name="Kushwaha B."/>
            <person name="Kumar R."/>
            <person name="Das P."/>
            <person name="Joshi C.G."/>
            <person name="Kumar D."/>
            <person name="Nagpure N.S."/>
            <person name="Pandey M."/>
            <person name="Agarwal S."/>
            <person name="Srivastava S."/>
            <person name="Singh M."/>
            <person name="Sahoo L."/>
            <person name="Jayasankar P."/>
            <person name="Meher P.K."/>
            <person name="Koringa P.G."/>
            <person name="Iquebal M.A."/>
            <person name="Das S.P."/>
            <person name="Bit A."/>
            <person name="Patnaik S."/>
            <person name="Patel N."/>
            <person name="Shah T.M."/>
            <person name="Hinsu A."/>
            <person name="Jena J.K."/>
        </authorList>
    </citation>
    <scope>NUCLEOTIDE SEQUENCE</scope>
    <source>
        <strain evidence="1">CIFAMagur01</strain>
        <tissue evidence="1">Testis</tissue>
    </source>
</reference>
<evidence type="ECO:0000313" key="2">
    <source>
        <dbReference type="Proteomes" id="UP000727407"/>
    </source>
</evidence>
<dbReference type="AlphaFoldDB" id="A0A8J4U986"/>
<comment type="caution">
    <text evidence="1">The sequence shown here is derived from an EMBL/GenBank/DDBJ whole genome shotgun (WGS) entry which is preliminary data.</text>
</comment>
<protein>
    <submittedName>
        <fullName evidence="1">Ribonuclease HII</fullName>
    </submittedName>
</protein>
<proteinExistence type="predicted"/>